<reference evidence="3" key="2">
    <citation type="submission" date="2012-05" db="EMBL/GenBank/DDBJ databases">
        <authorList>
            <person name="Park J.-H."/>
            <person name="Zylstra G.J."/>
            <person name="Chae J.-C."/>
        </authorList>
    </citation>
    <scope>NUCLEOTIDE SEQUENCE</scope>
    <source>
        <strain evidence="3">AP103</strain>
    </source>
</reference>
<proteinExistence type="predicted"/>
<dbReference type="Gene3D" id="3.40.47.10">
    <property type="match status" value="2"/>
</dbReference>
<dbReference type="InterPro" id="IPR014043">
    <property type="entry name" value="Acyl_transferase_dom"/>
</dbReference>
<dbReference type="InterPro" id="IPR014030">
    <property type="entry name" value="Ketoacyl_synth_N"/>
</dbReference>
<dbReference type="InterPro" id="IPR016035">
    <property type="entry name" value="Acyl_Trfase/lysoPLipase"/>
</dbReference>
<dbReference type="CDD" id="cd00833">
    <property type="entry name" value="PKS"/>
    <property type="match status" value="1"/>
</dbReference>
<dbReference type="InterPro" id="IPR001227">
    <property type="entry name" value="Ac_transferase_dom_sf"/>
</dbReference>
<dbReference type="SMART" id="SM00827">
    <property type="entry name" value="PKS_AT"/>
    <property type="match status" value="1"/>
</dbReference>
<dbReference type="PANTHER" id="PTHR43775">
    <property type="entry name" value="FATTY ACID SYNTHASE"/>
    <property type="match status" value="1"/>
</dbReference>
<evidence type="ECO:0000313" key="3">
    <source>
        <dbReference type="EMBL" id="EIT70034.1"/>
    </source>
</evidence>
<dbReference type="SUPFAM" id="SSF52151">
    <property type="entry name" value="FabD/lysophospholipase-like"/>
    <property type="match status" value="1"/>
</dbReference>
<dbReference type="InterPro" id="IPR020841">
    <property type="entry name" value="PKS_Beta-ketoAc_synthase_dom"/>
</dbReference>
<dbReference type="EMBL" id="AKGD01000001">
    <property type="protein sequence ID" value="EIT70221.1"/>
    <property type="molecule type" value="Genomic_DNA"/>
</dbReference>
<dbReference type="SUPFAM" id="SSF53901">
    <property type="entry name" value="Thiolase-like"/>
    <property type="match status" value="3"/>
</dbReference>
<dbReference type="STRING" id="1172194.WQQ_01710"/>
<dbReference type="Pfam" id="PF00109">
    <property type="entry name" value="ketoacyl-synt"/>
    <property type="match status" value="2"/>
</dbReference>
<dbReference type="SUPFAM" id="SSF55048">
    <property type="entry name" value="Probable ACP-binding domain of malonyl-CoA ACP transacylase"/>
    <property type="match status" value="1"/>
</dbReference>
<gene>
    <name evidence="3" type="ORF">WQQ_01710</name>
    <name evidence="4" type="ORF">WQQ_03580</name>
</gene>
<reference evidence="3 5" key="1">
    <citation type="journal article" date="2012" name="J. Bacteriol.">
        <title>Genome Sequence of n-Alkane-Degrading Hydrocarboniphaga effusa Strain AP103T (ATCC BAA-332T).</title>
        <authorList>
            <person name="Chang H.K."/>
            <person name="Zylstra G.J."/>
            <person name="Chae J.C."/>
        </authorList>
    </citation>
    <scope>NUCLEOTIDE SEQUENCE [LARGE SCALE GENOMIC DNA]</scope>
    <source>
        <strain evidence="3 5">AP103</strain>
    </source>
</reference>
<accession>I7ZDU5</accession>
<dbReference type="Proteomes" id="UP000003704">
    <property type="component" value="Unassembled WGS sequence"/>
</dbReference>
<dbReference type="Pfam" id="PF02801">
    <property type="entry name" value="Ketoacyl-synt_C"/>
    <property type="match status" value="1"/>
</dbReference>
<dbReference type="GO" id="GO:0004312">
    <property type="term" value="F:fatty acid synthase activity"/>
    <property type="evidence" value="ECO:0007669"/>
    <property type="project" value="TreeGrafter"/>
</dbReference>
<sequence>MIGRFFLHRRRAGPNHPLGSEVKMGKAATDRPVPRGTTVFLFQGQGGFHPAALKSEFETNAGVRPLFQLVQHLCGTEFGTDFHASLSLGDREKPPFSCEQLGIYLGGFLWGRSLIERGITPHIMLGHSFGEFASLAVGGAVSFADGAQLVCERIKALQGLEQAGRMAAVSMGAEQLEHHLRDLQDHDLEIAVINHPEQAVVSGSEQDLARLDEKLRLEQRAMHRLKSQYPFHCTKLLPAVPIFRERASRIRYADATYPIYFPSESCVQSPGFDIAGALSRHLTTPFDFASAVQNLYALGYRTFYECGGGTLLRNLVRRTLREHSDISLHGALEMSPFSQATSIRTSTPDAQIPADKMEPVAIVGYGCVLPGALDSDEYWMNILEGRCTISRCDAVDPFFLEDLYNEEAVTVDKTYSPLAGYVDETLLDQRFASIGIKASRQYSKIQKMIAVASTEAFERYGVSDNFGKVACFYGATPDGIREYDESLVLKHFREGIEKLPEASSSSKERLELLQRRFGGGTGNPESFSPAQTYKVVFNDLFRAETKTILVDSACSSSLYATDLAVKSLMTGQTDLALCGGAFAASAGNSALFAQFRGLATSAVRALDDNAEGTVFSDGAVTLLLRRMSDAVNAGHHIYGVIRAIGLSSDGKSPGVNVPTVTGQHLAIERAYSGSSVDRQSIQYIEAHATATAGDVVEFKSLTRAFSTRKPDLEKIRLGAGKSLIGHTGWASGGSAIVKMLYALKNQIMPGQTALHRINSRFQIESSPFQVTTTHESWPANTAGQPRRCAINSFGFGGTNAHVVIEEYCPASIASVPRDQHAGADHQDVVICAIRTIFPFGDSITDNLDSHFLRFKAQALKIPAGKLLLPDVAEQMSRSQYLSLMGCEDALSMLKGKGVDPERISVILSHNDKCDRACVTNLFIYEDRLRRLLREISATAGPDAWLESATDRFFTTLRKTHLPSGPYTLPGIMPSIVSGRVAQLNDLKGPNFIVGESSARSADSLEIAGLYVRFGNADVVVCGGMSLGKHFAELGEHHDSEVAEGIVVFAVATKKIAEKYDLPIIAPLRQIHSGSAHRSMDLAA</sequence>
<evidence type="ECO:0000259" key="2">
    <source>
        <dbReference type="PROSITE" id="PS52004"/>
    </source>
</evidence>
<dbReference type="Pfam" id="PF16197">
    <property type="entry name" value="KAsynt_C_assoc"/>
    <property type="match status" value="1"/>
</dbReference>
<organism evidence="3 5">
    <name type="scientific">Hydrocarboniphaga effusa AP103</name>
    <dbReference type="NCBI Taxonomy" id="1172194"/>
    <lineage>
        <taxon>Bacteria</taxon>
        <taxon>Pseudomonadati</taxon>
        <taxon>Pseudomonadota</taxon>
        <taxon>Gammaproteobacteria</taxon>
        <taxon>Nevskiales</taxon>
        <taxon>Nevskiaceae</taxon>
        <taxon>Hydrocarboniphaga</taxon>
    </lineage>
</organism>
<dbReference type="InterPro" id="IPR032821">
    <property type="entry name" value="PKS_assoc"/>
</dbReference>
<protein>
    <recommendedName>
        <fullName evidence="2">Ketosynthase family 3 (KS3) domain-containing protein</fullName>
    </recommendedName>
</protein>
<evidence type="ECO:0000256" key="1">
    <source>
        <dbReference type="ARBA" id="ARBA00022679"/>
    </source>
</evidence>
<name>I7ZDU5_9GAMM</name>
<keyword evidence="1" id="KW-0808">Transferase</keyword>
<dbReference type="PANTHER" id="PTHR43775:SF51">
    <property type="entry name" value="INACTIVE PHENOLPHTHIOCEROL SYNTHESIS POLYKETIDE SYNTHASE TYPE I PKS1-RELATED"/>
    <property type="match status" value="1"/>
</dbReference>
<evidence type="ECO:0000313" key="4">
    <source>
        <dbReference type="EMBL" id="EIT70221.1"/>
    </source>
</evidence>
<dbReference type="SMART" id="SM00825">
    <property type="entry name" value="PKS_KS"/>
    <property type="match status" value="1"/>
</dbReference>
<dbReference type="Gene3D" id="3.40.366.10">
    <property type="entry name" value="Malonyl-Coenzyme A Acyl Carrier Protein, domain 2"/>
    <property type="match status" value="1"/>
</dbReference>
<evidence type="ECO:0000313" key="5">
    <source>
        <dbReference type="Proteomes" id="UP000003704"/>
    </source>
</evidence>
<dbReference type="EMBL" id="AKGD01000001">
    <property type="protein sequence ID" value="EIT70034.1"/>
    <property type="molecule type" value="Genomic_DNA"/>
</dbReference>
<dbReference type="InterPro" id="IPR050091">
    <property type="entry name" value="PKS_NRPS_Biosynth_Enz"/>
</dbReference>
<feature type="domain" description="Ketosynthase family 3 (KS3)" evidence="2">
    <location>
        <begin position="357"/>
        <end position="806"/>
    </location>
</feature>
<dbReference type="Pfam" id="PF00698">
    <property type="entry name" value="Acyl_transf_1"/>
    <property type="match status" value="1"/>
</dbReference>
<dbReference type="InterPro" id="IPR016039">
    <property type="entry name" value="Thiolase-like"/>
</dbReference>
<dbReference type="InterPro" id="IPR016036">
    <property type="entry name" value="Malonyl_transacylase_ACP-bd"/>
</dbReference>
<dbReference type="PROSITE" id="PS52004">
    <property type="entry name" value="KS3_2"/>
    <property type="match status" value="1"/>
</dbReference>
<dbReference type="AlphaFoldDB" id="I7ZDU5"/>
<comment type="caution">
    <text evidence="3">The sequence shown here is derived from an EMBL/GenBank/DDBJ whole genome shotgun (WGS) entry which is preliminary data.</text>
</comment>
<dbReference type="GO" id="GO:0006633">
    <property type="term" value="P:fatty acid biosynthetic process"/>
    <property type="evidence" value="ECO:0007669"/>
    <property type="project" value="TreeGrafter"/>
</dbReference>
<dbReference type="InterPro" id="IPR014031">
    <property type="entry name" value="Ketoacyl_synth_C"/>
</dbReference>
<keyword evidence="5" id="KW-1185">Reference proteome</keyword>